<dbReference type="InterPro" id="IPR000780">
    <property type="entry name" value="CheR_MeTrfase"/>
</dbReference>
<dbReference type="Gene3D" id="3.40.50.150">
    <property type="entry name" value="Vaccinia Virus protein VP39"/>
    <property type="match status" value="1"/>
</dbReference>
<dbReference type="Gene3D" id="1.10.155.10">
    <property type="entry name" value="Chemotaxis receptor methyltransferase CheR, N-terminal domain"/>
    <property type="match status" value="1"/>
</dbReference>
<dbReference type="InterPro" id="IPR026024">
    <property type="entry name" value="Chemotaxis_MeTrfase_CheR"/>
</dbReference>
<organism evidence="7 8">
    <name type="scientific">Rhizomicrobium electricum</name>
    <dbReference type="NCBI Taxonomy" id="480070"/>
    <lineage>
        <taxon>Bacteria</taxon>
        <taxon>Pseudomonadati</taxon>
        <taxon>Pseudomonadota</taxon>
        <taxon>Alphaproteobacteria</taxon>
        <taxon>Micropepsales</taxon>
        <taxon>Micropepsaceae</taxon>
        <taxon>Rhizomicrobium</taxon>
    </lineage>
</organism>
<evidence type="ECO:0000313" key="8">
    <source>
        <dbReference type="Proteomes" id="UP001499951"/>
    </source>
</evidence>
<dbReference type="EC" id="2.1.1.80" evidence="5"/>
<dbReference type="Pfam" id="PF01739">
    <property type="entry name" value="CheR"/>
    <property type="match status" value="1"/>
</dbReference>
<keyword evidence="8" id="KW-1185">Reference proteome</keyword>
<dbReference type="SMART" id="SM00138">
    <property type="entry name" value="MeTrc"/>
    <property type="match status" value="1"/>
</dbReference>
<comment type="catalytic activity">
    <reaction evidence="1 5">
        <text>L-glutamyl-[protein] + S-adenosyl-L-methionine = [protein]-L-glutamate 5-O-methyl ester + S-adenosyl-L-homocysteine</text>
        <dbReference type="Rhea" id="RHEA:24452"/>
        <dbReference type="Rhea" id="RHEA-COMP:10208"/>
        <dbReference type="Rhea" id="RHEA-COMP:10311"/>
        <dbReference type="ChEBI" id="CHEBI:29973"/>
        <dbReference type="ChEBI" id="CHEBI:57856"/>
        <dbReference type="ChEBI" id="CHEBI:59789"/>
        <dbReference type="ChEBI" id="CHEBI:82795"/>
        <dbReference type="EC" id="2.1.1.80"/>
    </reaction>
</comment>
<dbReference type="EMBL" id="BAAADD010000001">
    <property type="protein sequence ID" value="GAA0560434.1"/>
    <property type="molecule type" value="Genomic_DNA"/>
</dbReference>
<keyword evidence="4 5" id="KW-0949">S-adenosyl-L-methionine</keyword>
<evidence type="ECO:0000256" key="4">
    <source>
        <dbReference type="ARBA" id="ARBA00022691"/>
    </source>
</evidence>
<dbReference type="InterPro" id="IPR022642">
    <property type="entry name" value="CheR_C"/>
</dbReference>
<evidence type="ECO:0000256" key="5">
    <source>
        <dbReference type="PIRNR" id="PIRNR000410"/>
    </source>
</evidence>
<dbReference type="PROSITE" id="PS50123">
    <property type="entry name" value="CHER"/>
    <property type="match status" value="1"/>
</dbReference>
<dbReference type="SUPFAM" id="SSF47757">
    <property type="entry name" value="Chemotaxis receptor methyltransferase CheR, N-terminal domain"/>
    <property type="match status" value="1"/>
</dbReference>
<reference evidence="7 8" key="1">
    <citation type="journal article" date="2019" name="Int. J. Syst. Evol. Microbiol.">
        <title>The Global Catalogue of Microorganisms (GCM) 10K type strain sequencing project: providing services to taxonomists for standard genome sequencing and annotation.</title>
        <authorList>
            <consortium name="The Broad Institute Genomics Platform"/>
            <consortium name="The Broad Institute Genome Sequencing Center for Infectious Disease"/>
            <person name="Wu L."/>
            <person name="Ma J."/>
        </authorList>
    </citation>
    <scope>NUCLEOTIDE SEQUENCE [LARGE SCALE GENOMIC DNA]</scope>
    <source>
        <strain evidence="7 8">JCM 15089</strain>
    </source>
</reference>
<accession>A0ABN1E6Z9</accession>
<dbReference type="PIRSF" id="PIRSF000410">
    <property type="entry name" value="CheR"/>
    <property type="match status" value="1"/>
</dbReference>
<protein>
    <recommendedName>
        <fullName evidence="5">Chemotaxis protein methyltransferase</fullName>
        <ecNumber evidence="5">2.1.1.80</ecNumber>
    </recommendedName>
</protein>
<dbReference type="InterPro" id="IPR036804">
    <property type="entry name" value="CheR_N_sf"/>
</dbReference>
<evidence type="ECO:0000256" key="2">
    <source>
        <dbReference type="ARBA" id="ARBA00022603"/>
    </source>
</evidence>
<dbReference type="InterPro" id="IPR050903">
    <property type="entry name" value="Bact_Chemotaxis_MeTrfase"/>
</dbReference>
<dbReference type="PANTHER" id="PTHR24422:SF19">
    <property type="entry name" value="CHEMOTAXIS PROTEIN METHYLTRANSFERASE"/>
    <property type="match status" value="1"/>
</dbReference>
<name>A0ABN1E6Z9_9PROT</name>
<evidence type="ECO:0000313" key="7">
    <source>
        <dbReference type="EMBL" id="GAA0560434.1"/>
    </source>
</evidence>
<proteinExistence type="predicted"/>
<dbReference type="Pfam" id="PF03705">
    <property type="entry name" value="CheR_N"/>
    <property type="match status" value="1"/>
</dbReference>
<dbReference type="RefSeq" id="WP_166931674.1">
    <property type="nucleotide sequence ID" value="NZ_BAAADD010000001.1"/>
</dbReference>
<keyword evidence="3 5" id="KW-0808">Transferase</keyword>
<sequence length="290" mass="32611">MATGTNSRDLAVPDGEFPFTWADFRQIAELVHSEAGIVLTETKVNLVYSRLAKRLRAIGLRTFREYCALIQGESGIDERQAMIAAMTTNVTRFFRESHHFDYLRSRVLPGLLEGARKGGKVRIWSAGCSSGEEAYSIALTILELEPGAADLDVRILASDIDPEMLRRGSTGIYAVRQMGDIPQELRRKWFTIVPGSGGAELEVSEDMHELVRFRELNLLREWPMRGKFDIIFCRNVMIYFDDETQNTVWGRFAGILHPGGTLCIGHSERISVGGHPYDLVGQTIYRRQGA</sequence>
<dbReference type="InterPro" id="IPR029063">
    <property type="entry name" value="SAM-dependent_MTases_sf"/>
</dbReference>
<evidence type="ECO:0000259" key="6">
    <source>
        <dbReference type="PROSITE" id="PS50123"/>
    </source>
</evidence>
<keyword evidence="2 5" id="KW-0489">Methyltransferase</keyword>
<evidence type="ECO:0000256" key="3">
    <source>
        <dbReference type="ARBA" id="ARBA00022679"/>
    </source>
</evidence>
<dbReference type="Proteomes" id="UP001499951">
    <property type="component" value="Unassembled WGS sequence"/>
</dbReference>
<comment type="caution">
    <text evidence="7">The sequence shown here is derived from an EMBL/GenBank/DDBJ whole genome shotgun (WGS) entry which is preliminary data.</text>
</comment>
<comment type="function">
    <text evidence="5">Methylation of the membrane-bound methyl-accepting chemotaxis proteins (MCP) to form gamma-glutamyl methyl ester residues in MCP.</text>
</comment>
<evidence type="ECO:0000256" key="1">
    <source>
        <dbReference type="ARBA" id="ARBA00001541"/>
    </source>
</evidence>
<feature type="domain" description="CheR-type methyltransferase" evidence="6">
    <location>
        <begin position="12"/>
        <end position="290"/>
    </location>
</feature>
<dbReference type="PANTHER" id="PTHR24422">
    <property type="entry name" value="CHEMOTAXIS PROTEIN METHYLTRANSFERASE"/>
    <property type="match status" value="1"/>
</dbReference>
<gene>
    <name evidence="7" type="primary">cheR</name>
    <name evidence="7" type="ORF">GCM10008942_06150</name>
</gene>
<dbReference type="InterPro" id="IPR022641">
    <property type="entry name" value="CheR_N"/>
</dbReference>
<dbReference type="PRINTS" id="PR00996">
    <property type="entry name" value="CHERMTFRASE"/>
</dbReference>
<dbReference type="SUPFAM" id="SSF53335">
    <property type="entry name" value="S-adenosyl-L-methionine-dependent methyltransferases"/>
    <property type="match status" value="1"/>
</dbReference>